<dbReference type="EMBL" id="FOFD01000004">
    <property type="protein sequence ID" value="SER08543.1"/>
    <property type="molecule type" value="Genomic_DNA"/>
</dbReference>
<dbReference type="Proteomes" id="UP000199114">
    <property type="component" value="Unassembled WGS sequence"/>
</dbReference>
<gene>
    <name evidence="2" type="ORF">SAMN04489841_2905</name>
</gene>
<dbReference type="STRING" id="1186196.SAMN04489841_2905"/>
<dbReference type="AlphaFoldDB" id="A0A1H9LC45"/>
<feature type="compositionally biased region" description="Basic and acidic residues" evidence="1">
    <location>
        <begin position="31"/>
        <end position="42"/>
    </location>
</feature>
<keyword evidence="3" id="KW-1185">Reference proteome</keyword>
<evidence type="ECO:0000313" key="2">
    <source>
        <dbReference type="EMBL" id="SER08543.1"/>
    </source>
</evidence>
<proteinExistence type="predicted"/>
<sequence>MREAVFVPASRLYDVETGTVIAHPATQASDEDVRRALERGER</sequence>
<protein>
    <submittedName>
        <fullName evidence="2">Uncharacterized protein</fullName>
    </submittedName>
</protein>
<evidence type="ECO:0000256" key="1">
    <source>
        <dbReference type="SAM" id="MobiDB-lite"/>
    </source>
</evidence>
<evidence type="ECO:0000313" key="3">
    <source>
        <dbReference type="Proteomes" id="UP000199114"/>
    </source>
</evidence>
<reference evidence="3" key="1">
    <citation type="submission" date="2016-10" db="EMBL/GenBank/DDBJ databases">
        <authorList>
            <person name="Varghese N."/>
            <person name="Submissions S."/>
        </authorList>
    </citation>
    <scope>NUCLEOTIDE SEQUENCE [LARGE SCALE GENOMIC DNA]</scope>
    <source>
        <strain evidence="3">DSM 25055</strain>
    </source>
</reference>
<dbReference type="RefSeq" id="WP_281246965.1">
    <property type="nucleotide sequence ID" value="NZ_FOFD01000004.1"/>
</dbReference>
<name>A0A1H9LC45_9EURY</name>
<feature type="region of interest" description="Disordered" evidence="1">
    <location>
        <begin position="23"/>
        <end position="42"/>
    </location>
</feature>
<organism evidence="2 3">
    <name type="scientific">Natrinema salaciae</name>
    <dbReference type="NCBI Taxonomy" id="1186196"/>
    <lineage>
        <taxon>Archaea</taxon>
        <taxon>Methanobacteriati</taxon>
        <taxon>Methanobacteriota</taxon>
        <taxon>Stenosarchaea group</taxon>
        <taxon>Halobacteria</taxon>
        <taxon>Halobacteriales</taxon>
        <taxon>Natrialbaceae</taxon>
        <taxon>Natrinema</taxon>
    </lineage>
</organism>
<accession>A0A1H9LC45</accession>